<protein>
    <submittedName>
        <fullName evidence="1">Uncharacterized protein</fullName>
    </submittedName>
</protein>
<reference evidence="2" key="1">
    <citation type="journal article" date="2006" name="PLoS Biol.">
        <title>Macronuclear genome sequence of the ciliate Tetrahymena thermophila, a model eukaryote.</title>
        <authorList>
            <person name="Eisen J.A."/>
            <person name="Coyne R.S."/>
            <person name="Wu M."/>
            <person name="Wu D."/>
            <person name="Thiagarajan M."/>
            <person name="Wortman J.R."/>
            <person name="Badger J.H."/>
            <person name="Ren Q."/>
            <person name="Amedeo P."/>
            <person name="Jones K.M."/>
            <person name="Tallon L.J."/>
            <person name="Delcher A.L."/>
            <person name="Salzberg S.L."/>
            <person name="Silva J.C."/>
            <person name="Haas B.J."/>
            <person name="Majoros W.H."/>
            <person name="Farzad M."/>
            <person name="Carlton J.M."/>
            <person name="Smith R.K. Jr."/>
            <person name="Garg J."/>
            <person name="Pearlman R.E."/>
            <person name="Karrer K.M."/>
            <person name="Sun L."/>
            <person name="Manning G."/>
            <person name="Elde N.C."/>
            <person name="Turkewitz A.P."/>
            <person name="Asai D.J."/>
            <person name="Wilkes D.E."/>
            <person name="Wang Y."/>
            <person name="Cai H."/>
            <person name="Collins K."/>
            <person name="Stewart B.A."/>
            <person name="Lee S.R."/>
            <person name="Wilamowska K."/>
            <person name="Weinberg Z."/>
            <person name="Ruzzo W.L."/>
            <person name="Wloga D."/>
            <person name="Gaertig J."/>
            <person name="Frankel J."/>
            <person name="Tsao C.-C."/>
            <person name="Gorovsky M.A."/>
            <person name="Keeling P.J."/>
            <person name="Waller R.F."/>
            <person name="Patron N.J."/>
            <person name="Cherry J.M."/>
            <person name="Stover N.A."/>
            <person name="Krieger C.J."/>
            <person name="del Toro C."/>
            <person name="Ryder H.F."/>
            <person name="Williamson S.C."/>
            <person name="Barbeau R.A."/>
            <person name="Hamilton E.P."/>
            <person name="Orias E."/>
        </authorList>
    </citation>
    <scope>NUCLEOTIDE SEQUENCE [LARGE SCALE GENOMIC DNA]</scope>
    <source>
        <strain evidence="2">SB210</strain>
    </source>
</reference>
<accession>Q22PJ0</accession>
<evidence type="ECO:0000313" key="1">
    <source>
        <dbReference type="EMBL" id="EAR87119.1"/>
    </source>
</evidence>
<gene>
    <name evidence="1" type="ORF">TTHERM_00361540</name>
</gene>
<dbReference type="GeneID" id="7832744"/>
<dbReference type="InParanoid" id="Q22PJ0"/>
<name>Q22PJ0_TETTS</name>
<dbReference type="Proteomes" id="UP000009168">
    <property type="component" value="Unassembled WGS sequence"/>
</dbReference>
<evidence type="ECO:0000313" key="2">
    <source>
        <dbReference type="Proteomes" id="UP000009168"/>
    </source>
</evidence>
<dbReference type="AlphaFoldDB" id="Q22PJ0"/>
<keyword evidence="2" id="KW-1185">Reference proteome</keyword>
<organism evidence="1 2">
    <name type="scientific">Tetrahymena thermophila (strain SB210)</name>
    <dbReference type="NCBI Taxonomy" id="312017"/>
    <lineage>
        <taxon>Eukaryota</taxon>
        <taxon>Sar</taxon>
        <taxon>Alveolata</taxon>
        <taxon>Ciliophora</taxon>
        <taxon>Intramacronucleata</taxon>
        <taxon>Oligohymenophorea</taxon>
        <taxon>Hymenostomatida</taxon>
        <taxon>Tetrahymenina</taxon>
        <taxon>Tetrahymenidae</taxon>
        <taxon>Tetrahymena</taxon>
    </lineage>
</organism>
<proteinExistence type="predicted"/>
<dbReference type="HOGENOM" id="CLU_2297331_0_0_1"/>
<dbReference type="EMBL" id="GG662855">
    <property type="protein sequence ID" value="EAR87119.1"/>
    <property type="molecule type" value="Genomic_DNA"/>
</dbReference>
<dbReference type="RefSeq" id="XP_001007364.1">
    <property type="nucleotide sequence ID" value="XM_001007364.1"/>
</dbReference>
<sequence>MFPTNQNLFVVFKNKDKFTTQPFIPIQDSCLILNFLSPYEDMLLDPNYPKNNLRTELHSDIRYIKVVAYLSRNQPDYYQNLAMLLKKCEDIAQEMDRHIIK</sequence>
<dbReference type="KEGG" id="tet:TTHERM_00361540"/>